<organism evidence="1 2">
    <name type="scientific">Panagrolaimus sp. JU765</name>
    <dbReference type="NCBI Taxonomy" id="591449"/>
    <lineage>
        <taxon>Eukaryota</taxon>
        <taxon>Metazoa</taxon>
        <taxon>Ecdysozoa</taxon>
        <taxon>Nematoda</taxon>
        <taxon>Chromadorea</taxon>
        <taxon>Rhabditida</taxon>
        <taxon>Tylenchina</taxon>
        <taxon>Panagrolaimomorpha</taxon>
        <taxon>Panagrolaimoidea</taxon>
        <taxon>Panagrolaimidae</taxon>
        <taxon>Panagrolaimus</taxon>
    </lineage>
</organism>
<evidence type="ECO:0000313" key="2">
    <source>
        <dbReference type="WBParaSite" id="JU765_v2.g19214.t1"/>
    </source>
</evidence>
<dbReference type="Proteomes" id="UP000887576">
    <property type="component" value="Unplaced"/>
</dbReference>
<reference evidence="2" key="1">
    <citation type="submission" date="2022-11" db="UniProtKB">
        <authorList>
            <consortium name="WormBaseParasite"/>
        </authorList>
    </citation>
    <scope>IDENTIFICATION</scope>
</reference>
<dbReference type="WBParaSite" id="JU765_v2.g19214.t1">
    <property type="protein sequence ID" value="JU765_v2.g19214.t1"/>
    <property type="gene ID" value="JU765_v2.g19214"/>
</dbReference>
<protein>
    <submittedName>
        <fullName evidence="2">Uncharacterized protein</fullName>
    </submittedName>
</protein>
<proteinExistence type="predicted"/>
<name>A0AC34QTE1_9BILA</name>
<sequence>MQRNISDFSKSKLLKKANSGSFGVVLRKIKEKRQQRRNALMFIIGLVLNIAGSGIGWVKCEIERELVEYTIEKKLEEHGLILNQTMKDLKAENATENSDSKPFKMPSIIVVFLTTSGRILNVVGTIKMFQACAAYISLRRRKNLRTTTERISSSEGESEWSDAIAECCTLCSV</sequence>
<accession>A0AC34QTE1</accession>
<evidence type="ECO:0000313" key="1">
    <source>
        <dbReference type="Proteomes" id="UP000887576"/>
    </source>
</evidence>